<proteinExistence type="predicted"/>
<accession>A0ACC0VRH1</accession>
<evidence type="ECO:0000313" key="1">
    <source>
        <dbReference type="EMBL" id="KAI9909084.1"/>
    </source>
</evidence>
<evidence type="ECO:0000313" key="2">
    <source>
        <dbReference type="Proteomes" id="UP001163321"/>
    </source>
</evidence>
<keyword evidence="2" id="KW-1185">Reference proteome</keyword>
<dbReference type="Proteomes" id="UP001163321">
    <property type="component" value="Chromosome 7"/>
</dbReference>
<reference evidence="1 2" key="1">
    <citation type="journal article" date="2022" name="bioRxiv">
        <title>The genome of the oomycete Peronosclerospora sorghi, a cosmopolitan pathogen of maize and sorghum, is inflated with dispersed pseudogenes.</title>
        <authorList>
            <person name="Fletcher K."/>
            <person name="Martin F."/>
            <person name="Isakeit T."/>
            <person name="Cavanaugh K."/>
            <person name="Magill C."/>
            <person name="Michelmore R."/>
        </authorList>
    </citation>
    <scope>NUCLEOTIDE SEQUENCE [LARGE SCALE GENOMIC DNA]</scope>
    <source>
        <strain evidence="1">P6</strain>
    </source>
</reference>
<sequence>MSAKVLLLYPLIHLVVFIAISYPCSSLEPEPMSQYSLKATTVSNLRRLRETGAIIPHELARTVEKAALAFLKIIGRDLSKSRESALLEQQVLKAATSVLFSHLDFVRWIDYVNEFKRTYPEHELSVIPTLTRILQTDQVEFWKKTHKDPEEVFRILGLANEEMNLFQDSHFLTWVTYVEDFNASNPPKHRSILSMITKYHEVAVLLRQIDEAKRVENDTLKRVVSSLESDLLKYVIHTKTFTGALDLLQLEKTPTARSETFSKHLCTILLQGYMAKLPDTEIALIRTLIQDSVMNSSQKRFW</sequence>
<protein>
    <submittedName>
        <fullName evidence="1">Uncharacterized protein</fullName>
    </submittedName>
</protein>
<name>A0ACC0VRH1_9STRA</name>
<comment type="caution">
    <text evidence="1">The sequence shown here is derived from an EMBL/GenBank/DDBJ whole genome shotgun (WGS) entry which is preliminary data.</text>
</comment>
<gene>
    <name evidence="1" type="ORF">PsorP6_014812</name>
</gene>
<organism evidence="1 2">
    <name type="scientific">Peronosclerospora sorghi</name>
    <dbReference type="NCBI Taxonomy" id="230839"/>
    <lineage>
        <taxon>Eukaryota</taxon>
        <taxon>Sar</taxon>
        <taxon>Stramenopiles</taxon>
        <taxon>Oomycota</taxon>
        <taxon>Peronosporomycetes</taxon>
        <taxon>Peronosporales</taxon>
        <taxon>Peronosporaceae</taxon>
        <taxon>Peronosclerospora</taxon>
    </lineage>
</organism>
<dbReference type="EMBL" id="CM047586">
    <property type="protein sequence ID" value="KAI9909084.1"/>
    <property type="molecule type" value="Genomic_DNA"/>
</dbReference>